<protein>
    <submittedName>
        <fullName evidence="1">Uncharacterized protein</fullName>
    </submittedName>
</protein>
<evidence type="ECO:0000313" key="1">
    <source>
        <dbReference type="EMBL" id="GCE13117.1"/>
    </source>
</evidence>
<dbReference type="Proteomes" id="UP000287352">
    <property type="component" value="Unassembled WGS sequence"/>
</dbReference>
<accession>A0A402A1T9</accession>
<dbReference type="RefSeq" id="WP_126580675.1">
    <property type="nucleotide sequence ID" value="NZ_BIFR01000001.1"/>
</dbReference>
<gene>
    <name evidence="1" type="ORF">KTT_29760</name>
</gene>
<dbReference type="AlphaFoldDB" id="A0A402A1T9"/>
<name>A0A402A1T9_9CHLR</name>
<keyword evidence="2" id="KW-1185">Reference proteome</keyword>
<sequence length="169" mass="18064">MRRLLYDRRLFLAPLFLCGFLLFMNASEVNTHTGSTFLTASHSSVKAAGPDFGSLAGSWVQHGAGLTVFANGHANYVARVYTWCGPGVAPPCDSFQGNTIISGNQEQYQFTHLDNGKAYGKVISSTVGHQGADVMLEKTPQDTVTLHASFFPIPNVLCGPRAPADLCGA</sequence>
<evidence type="ECO:0000313" key="2">
    <source>
        <dbReference type="Proteomes" id="UP000287352"/>
    </source>
</evidence>
<proteinExistence type="predicted"/>
<dbReference type="OrthoDB" id="9554226at2"/>
<organism evidence="1 2">
    <name type="scientific">Tengunoibacter tsumagoiensis</name>
    <dbReference type="NCBI Taxonomy" id="2014871"/>
    <lineage>
        <taxon>Bacteria</taxon>
        <taxon>Bacillati</taxon>
        <taxon>Chloroflexota</taxon>
        <taxon>Ktedonobacteria</taxon>
        <taxon>Ktedonobacterales</taxon>
        <taxon>Dictyobacteraceae</taxon>
        <taxon>Tengunoibacter</taxon>
    </lineage>
</organism>
<comment type="caution">
    <text evidence="1">The sequence shown here is derived from an EMBL/GenBank/DDBJ whole genome shotgun (WGS) entry which is preliminary data.</text>
</comment>
<dbReference type="EMBL" id="BIFR01000001">
    <property type="protein sequence ID" value="GCE13117.1"/>
    <property type="molecule type" value="Genomic_DNA"/>
</dbReference>
<reference evidence="2" key="1">
    <citation type="submission" date="2018-12" db="EMBL/GenBank/DDBJ databases">
        <title>Tengunoibacter tsumagoiensis gen. nov., sp. nov., Dictyobacter kobayashii sp. nov., D. alpinus sp. nov., and D. joshuensis sp. nov. and description of Dictyobacteraceae fam. nov. within the order Ktedonobacterales isolated from Tengu-no-mugimeshi.</title>
        <authorList>
            <person name="Wang C.M."/>
            <person name="Zheng Y."/>
            <person name="Sakai Y."/>
            <person name="Toyoda A."/>
            <person name="Minakuchi Y."/>
            <person name="Abe K."/>
            <person name="Yokota A."/>
            <person name="Yabe S."/>
        </authorList>
    </citation>
    <scope>NUCLEOTIDE SEQUENCE [LARGE SCALE GENOMIC DNA]</scope>
    <source>
        <strain evidence="2">Uno3</strain>
    </source>
</reference>